<feature type="domain" description="DUF4124" evidence="3">
    <location>
        <begin position="16"/>
        <end position="66"/>
    </location>
</feature>
<feature type="region of interest" description="Disordered" evidence="1">
    <location>
        <begin position="44"/>
        <end position="74"/>
    </location>
</feature>
<accession>A0A085VEN2</accession>
<evidence type="ECO:0000313" key="4">
    <source>
        <dbReference type="EMBL" id="KFE53895.1"/>
    </source>
</evidence>
<dbReference type="RefSeq" id="WP_032630129.1">
    <property type="nucleotide sequence ID" value="NZ_JPQU01000051.1"/>
</dbReference>
<evidence type="ECO:0000313" key="5">
    <source>
        <dbReference type="Proteomes" id="UP000028631"/>
    </source>
</evidence>
<organism evidence="4 5">
    <name type="scientific">Pseudomonas syringae</name>
    <dbReference type="NCBI Taxonomy" id="317"/>
    <lineage>
        <taxon>Bacteria</taxon>
        <taxon>Pseudomonadati</taxon>
        <taxon>Pseudomonadota</taxon>
        <taxon>Gammaproteobacteria</taxon>
        <taxon>Pseudomonadales</taxon>
        <taxon>Pseudomonadaceae</taxon>
        <taxon>Pseudomonas</taxon>
    </lineage>
</organism>
<dbReference type="AlphaFoldDB" id="A0A085VEN2"/>
<name>A0A085VEN2_PSESX</name>
<dbReference type="InterPro" id="IPR025392">
    <property type="entry name" value="DUF4124"/>
</dbReference>
<sequence>MSANRSSTFVRSALLCLLMSLSIPVMADVYTYIDAEGNRVFTDQPHKNAKRVDIQPSNSTTGTPPKRTVQSSPAKAKYKPLFRYQLLRVLVPEPDATVRSTPGDMIVTVTSDPALQPGHNYQLLVDGAPTAEPGRSPVFPLKNIDRGTHQLSVVVLDENGKVLERTPNQPFHMQRISLAQKRVANPCQLLEYGVRPECPLKDKPEEKSSFLPFF</sequence>
<gene>
    <name evidence="4" type="ORF">IV01_18150</name>
</gene>
<feature type="compositionally biased region" description="Basic and acidic residues" evidence="1">
    <location>
        <begin position="44"/>
        <end position="53"/>
    </location>
</feature>
<protein>
    <submittedName>
        <fullName evidence="4">Penicillin-binding protein</fullName>
    </submittedName>
</protein>
<dbReference type="Pfam" id="PF13511">
    <property type="entry name" value="DUF4124"/>
    <property type="match status" value="1"/>
</dbReference>
<dbReference type="Proteomes" id="UP000028631">
    <property type="component" value="Unassembled WGS sequence"/>
</dbReference>
<evidence type="ECO:0000256" key="2">
    <source>
        <dbReference type="SAM" id="SignalP"/>
    </source>
</evidence>
<proteinExistence type="predicted"/>
<dbReference type="EMBL" id="JPQU01000051">
    <property type="protein sequence ID" value="KFE53895.1"/>
    <property type="molecule type" value="Genomic_DNA"/>
</dbReference>
<evidence type="ECO:0000259" key="3">
    <source>
        <dbReference type="Pfam" id="PF13511"/>
    </source>
</evidence>
<feature type="compositionally biased region" description="Polar residues" evidence="1">
    <location>
        <begin position="55"/>
        <end position="73"/>
    </location>
</feature>
<dbReference type="OrthoDB" id="6366673at2"/>
<reference evidence="4 5" key="1">
    <citation type="submission" date="2014-07" db="EMBL/GenBank/DDBJ databases">
        <title>Draft Genome Sequences of Environmental Pseudomonas syringae strains.</title>
        <authorList>
            <person name="Baltrus D.A."/>
            <person name="Berge O."/>
            <person name="Morris C."/>
        </authorList>
    </citation>
    <scope>NUCLEOTIDE SEQUENCE [LARGE SCALE GENOMIC DNA]</scope>
    <source>
        <strain evidence="4 5">GAW0119</strain>
    </source>
</reference>
<evidence type="ECO:0000256" key="1">
    <source>
        <dbReference type="SAM" id="MobiDB-lite"/>
    </source>
</evidence>
<keyword evidence="5" id="KW-1185">Reference proteome</keyword>
<feature type="chain" id="PRO_5001798695" evidence="2">
    <location>
        <begin position="28"/>
        <end position="214"/>
    </location>
</feature>
<feature type="signal peptide" evidence="2">
    <location>
        <begin position="1"/>
        <end position="27"/>
    </location>
</feature>
<dbReference type="PATRIC" id="fig|317.175.peg.3785"/>
<keyword evidence="2" id="KW-0732">Signal</keyword>
<comment type="caution">
    <text evidence="4">The sequence shown here is derived from an EMBL/GenBank/DDBJ whole genome shotgun (WGS) entry which is preliminary data.</text>
</comment>